<proteinExistence type="predicted"/>
<feature type="compositionally biased region" description="Basic and acidic residues" evidence="2">
    <location>
        <begin position="5002"/>
        <end position="5014"/>
    </location>
</feature>
<feature type="compositionally biased region" description="Basic and acidic residues" evidence="2">
    <location>
        <begin position="4692"/>
        <end position="4706"/>
    </location>
</feature>
<feature type="compositionally biased region" description="Basic and acidic residues" evidence="2">
    <location>
        <begin position="5173"/>
        <end position="5182"/>
    </location>
</feature>
<feature type="compositionally biased region" description="Basic residues" evidence="2">
    <location>
        <begin position="5457"/>
        <end position="5468"/>
    </location>
</feature>
<feature type="compositionally biased region" description="Basic and acidic residues" evidence="2">
    <location>
        <begin position="2307"/>
        <end position="2323"/>
    </location>
</feature>
<feature type="compositionally biased region" description="Basic and acidic residues" evidence="2">
    <location>
        <begin position="2257"/>
        <end position="2275"/>
    </location>
</feature>
<name>A0ABR0E9Y0_ZASCE</name>
<feature type="compositionally biased region" description="Acidic residues" evidence="2">
    <location>
        <begin position="3365"/>
        <end position="3381"/>
    </location>
</feature>
<feature type="compositionally biased region" description="Basic and acidic residues" evidence="2">
    <location>
        <begin position="1400"/>
        <end position="1440"/>
    </location>
</feature>
<feature type="compositionally biased region" description="Basic and acidic residues" evidence="2">
    <location>
        <begin position="2950"/>
        <end position="2961"/>
    </location>
</feature>
<feature type="region of interest" description="Disordered" evidence="2">
    <location>
        <begin position="2836"/>
        <end position="2889"/>
    </location>
</feature>
<feature type="region of interest" description="Disordered" evidence="2">
    <location>
        <begin position="290"/>
        <end position="443"/>
    </location>
</feature>
<feature type="compositionally biased region" description="Basic residues" evidence="2">
    <location>
        <begin position="3346"/>
        <end position="3358"/>
    </location>
</feature>
<feature type="compositionally biased region" description="Basic and acidic residues" evidence="2">
    <location>
        <begin position="1690"/>
        <end position="1710"/>
    </location>
</feature>
<feature type="compositionally biased region" description="Basic residues" evidence="2">
    <location>
        <begin position="3822"/>
        <end position="3832"/>
    </location>
</feature>
<feature type="compositionally biased region" description="Polar residues" evidence="2">
    <location>
        <begin position="3847"/>
        <end position="3865"/>
    </location>
</feature>
<feature type="compositionally biased region" description="Polar residues" evidence="2">
    <location>
        <begin position="4986"/>
        <end position="5001"/>
    </location>
</feature>
<feature type="compositionally biased region" description="Basic residues" evidence="2">
    <location>
        <begin position="810"/>
        <end position="825"/>
    </location>
</feature>
<organism evidence="3 4">
    <name type="scientific">Zasmidium cellare</name>
    <name type="common">Wine cellar mold</name>
    <name type="synonym">Racodium cellare</name>
    <dbReference type="NCBI Taxonomy" id="395010"/>
    <lineage>
        <taxon>Eukaryota</taxon>
        <taxon>Fungi</taxon>
        <taxon>Dikarya</taxon>
        <taxon>Ascomycota</taxon>
        <taxon>Pezizomycotina</taxon>
        <taxon>Dothideomycetes</taxon>
        <taxon>Dothideomycetidae</taxon>
        <taxon>Mycosphaerellales</taxon>
        <taxon>Mycosphaerellaceae</taxon>
        <taxon>Zasmidium</taxon>
    </lineage>
</organism>
<feature type="compositionally biased region" description="Basic residues" evidence="2">
    <location>
        <begin position="3413"/>
        <end position="3425"/>
    </location>
</feature>
<feature type="compositionally biased region" description="Polar residues" evidence="2">
    <location>
        <begin position="5542"/>
        <end position="5553"/>
    </location>
</feature>
<evidence type="ECO:0000313" key="4">
    <source>
        <dbReference type="Proteomes" id="UP001305779"/>
    </source>
</evidence>
<feature type="compositionally biased region" description="Polar residues" evidence="2">
    <location>
        <begin position="3292"/>
        <end position="3306"/>
    </location>
</feature>
<evidence type="ECO:0008006" key="5">
    <source>
        <dbReference type="Google" id="ProtNLM"/>
    </source>
</evidence>
<feature type="compositionally biased region" description="Basic residues" evidence="2">
    <location>
        <begin position="4647"/>
        <end position="4656"/>
    </location>
</feature>
<feature type="compositionally biased region" description="Basic and acidic residues" evidence="2">
    <location>
        <begin position="4562"/>
        <end position="4574"/>
    </location>
</feature>
<feature type="compositionally biased region" description="Basic and acidic residues" evidence="2">
    <location>
        <begin position="2906"/>
        <end position="2935"/>
    </location>
</feature>
<feature type="compositionally biased region" description="Basic and acidic residues" evidence="2">
    <location>
        <begin position="3142"/>
        <end position="3155"/>
    </location>
</feature>
<feature type="compositionally biased region" description="Basic residues" evidence="2">
    <location>
        <begin position="2090"/>
        <end position="2099"/>
    </location>
</feature>
<protein>
    <recommendedName>
        <fullName evidence="5">Involucrin repeat protein</fullName>
    </recommendedName>
</protein>
<feature type="region of interest" description="Disordered" evidence="2">
    <location>
        <begin position="745"/>
        <end position="878"/>
    </location>
</feature>
<feature type="region of interest" description="Disordered" evidence="2">
    <location>
        <begin position="1161"/>
        <end position="1471"/>
    </location>
</feature>
<feature type="compositionally biased region" description="Polar residues" evidence="2">
    <location>
        <begin position="405"/>
        <end position="443"/>
    </location>
</feature>
<feature type="compositionally biased region" description="Basic residues" evidence="2">
    <location>
        <begin position="3521"/>
        <end position="3533"/>
    </location>
</feature>
<feature type="compositionally biased region" description="Acidic residues" evidence="2">
    <location>
        <begin position="113"/>
        <end position="122"/>
    </location>
</feature>
<feature type="compositionally biased region" description="Polar residues" evidence="2">
    <location>
        <begin position="3209"/>
        <end position="3220"/>
    </location>
</feature>
<feature type="compositionally biased region" description="Basic and acidic residues" evidence="2">
    <location>
        <begin position="3036"/>
        <end position="3067"/>
    </location>
</feature>
<feature type="compositionally biased region" description="Basic and acidic residues" evidence="2">
    <location>
        <begin position="1983"/>
        <end position="1996"/>
    </location>
</feature>
<feature type="compositionally biased region" description="Basic and acidic residues" evidence="2">
    <location>
        <begin position="2852"/>
        <end position="2864"/>
    </location>
</feature>
<gene>
    <name evidence="3" type="ORF">PRZ48_010900</name>
</gene>
<feature type="compositionally biased region" description="Basic residues" evidence="2">
    <location>
        <begin position="3221"/>
        <end position="3231"/>
    </location>
</feature>
<feature type="compositionally biased region" description="Basic residues" evidence="2">
    <location>
        <begin position="4445"/>
        <end position="4454"/>
    </location>
</feature>
<feature type="compositionally biased region" description="Basic and acidic residues" evidence="2">
    <location>
        <begin position="5715"/>
        <end position="5726"/>
    </location>
</feature>
<feature type="compositionally biased region" description="Basic and acidic residues" evidence="2">
    <location>
        <begin position="2511"/>
        <end position="2521"/>
    </location>
</feature>
<feature type="compositionally biased region" description="Polar residues" evidence="2">
    <location>
        <begin position="5928"/>
        <end position="5937"/>
    </location>
</feature>
<feature type="compositionally biased region" description="Polar residues" evidence="2">
    <location>
        <begin position="198"/>
        <end position="212"/>
    </location>
</feature>
<feature type="compositionally biased region" description="Low complexity" evidence="2">
    <location>
        <begin position="2066"/>
        <end position="2077"/>
    </location>
</feature>
<comment type="caution">
    <text evidence="3">The sequence shown here is derived from an EMBL/GenBank/DDBJ whole genome shotgun (WGS) entry which is preliminary data.</text>
</comment>
<feature type="compositionally biased region" description="Low complexity" evidence="2">
    <location>
        <begin position="3270"/>
        <end position="3281"/>
    </location>
</feature>
<feature type="compositionally biased region" description="Basic residues" evidence="2">
    <location>
        <begin position="4298"/>
        <end position="4307"/>
    </location>
</feature>
<feature type="region of interest" description="Disordered" evidence="2">
    <location>
        <begin position="1"/>
        <end position="227"/>
    </location>
</feature>
<evidence type="ECO:0000313" key="3">
    <source>
        <dbReference type="EMBL" id="KAK4498243.1"/>
    </source>
</evidence>
<feature type="compositionally biased region" description="Basic and acidic residues" evidence="2">
    <location>
        <begin position="5567"/>
        <end position="5577"/>
    </location>
</feature>
<feature type="compositionally biased region" description="Basic residues" evidence="2">
    <location>
        <begin position="4739"/>
        <end position="4750"/>
    </location>
</feature>
<feature type="compositionally biased region" description="Polar residues" evidence="2">
    <location>
        <begin position="2686"/>
        <end position="2696"/>
    </location>
</feature>
<feature type="compositionally biased region" description="Polar residues" evidence="2">
    <location>
        <begin position="84"/>
        <end position="94"/>
    </location>
</feature>
<accession>A0ABR0E9Y0</accession>
<dbReference type="PANTHER" id="PTHR40641:SF2">
    <property type="entry name" value="INVOLUCRIN REPEAT PROTEIN"/>
    <property type="match status" value="1"/>
</dbReference>
<feature type="compositionally biased region" description="Basic and acidic residues" evidence="2">
    <location>
        <begin position="1181"/>
        <end position="1278"/>
    </location>
</feature>
<feature type="compositionally biased region" description="Basic and acidic residues" evidence="2">
    <location>
        <begin position="788"/>
        <end position="797"/>
    </location>
</feature>
<feature type="compositionally biased region" description="Low complexity" evidence="2">
    <location>
        <begin position="375"/>
        <end position="391"/>
    </location>
</feature>
<feature type="compositionally biased region" description="Basic residues" evidence="2">
    <location>
        <begin position="3715"/>
        <end position="3725"/>
    </location>
</feature>
<feature type="region of interest" description="Disordered" evidence="2">
    <location>
        <begin position="2066"/>
        <end position="2804"/>
    </location>
</feature>
<feature type="compositionally biased region" description="Low complexity" evidence="2">
    <location>
        <begin position="1581"/>
        <end position="1599"/>
    </location>
</feature>
<feature type="compositionally biased region" description="Basic residues" evidence="2">
    <location>
        <begin position="3913"/>
        <end position="3923"/>
    </location>
</feature>
<feature type="compositionally biased region" description="Basic and acidic residues" evidence="2">
    <location>
        <begin position="4622"/>
        <end position="4639"/>
    </location>
</feature>
<feature type="compositionally biased region" description="Basic and acidic residues" evidence="2">
    <location>
        <begin position="5198"/>
        <end position="5215"/>
    </location>
</feature>
<feature type="region of interest" description="Disordered" evidence="2">
    <location>
        <begin position="5899"/>
        <end position="6015"/>
    </location>
</feature>
<evidence type="ECO:0000256" key="1">
    <source>
        <dbReference type="SAM" id="Coils"/>
    </source>
</evidence>
<feature type="compositionally biased region" description="Basic residues" evidence="2">
    <location>
        <begin position="5116"/>
        <end position="5126"/>
    </location>
</feature>
<feature type="compositionally biased region" description="Basic residues" evidence="2">
    <location>
        <begin position="675"/>
        <end position="690"/>
    </location>
</feature>
<feature type="compositionally biased region" description="Basic and acidic residues" evidence="2">
    <location>
        <begin position="2836"/>
        <end position="2845"/>
    </location>
</feature>
<feature type="compositionally biased region" description="Basic residues" evidence="2">
    <location>
        <begin position="2962"/>
        <end position="2974"/>
    </location>
</feature>
<feature type="compositionally biased region" description="Polar residues" evidence="2">
    <location>
        <begin position="961"/>
        <end position="974"/>
    </location>
</feature>
<feature type="compositionally biased region" description="Basic and acidic residues" evidence="2">
    <location>
        <begin position="1912"/>
        <end position="1924"/>
    </location>
</feature>
<feature type="compositionally biased region" description="Basic and acidic residues" evidence="2">
    <location>
        <begin position="1451"/>
        <end position="1471"/>
    </location>
</feature>
<feature type="compositionally biased region" description="Polar residues" evidence="2">
    <location>
        <begin position="4855"/>
        <end position="4864"/>
    </location>
</feature>
<dbReference type="CDD" id="cd06503">
    <property type="entry name" value="ATP-synt_Fo_b"/>
    <property type="match status" value="1"/>
</dbReference>
<feature type="compositionally biased region" description="Basic and acidic residues" evidence="2">
    <location>
        <begin position="2282"/>
        <end position="2299"/>
    </location>
</feature>
<feature type="compositionally biased region" description="Basic residues" evidence="2">
    <location>
        <begin position="3611"/>
        <end position="3623"/>
    </location>
</feature>
<feature type="compositionally biased region" description="Low complexity" evidence="2">
    <location>
        <begin position="5293"/>
        <end position="5308"/>
    </location>
</feature>
<feature type="compositionally biased region" description="Basic and acidic residues" evidence="2">
    <location>
        <begin position="4935"/>
        <end position="4958"/>
    </location>
</feature>
<feature type="region of interest" description="Disordered" evidence="2">
    <location>
        <begin position="486"/>
        <end position="523"/>
    </location>
</feature>
<feature type="compositionally biased region" description="Polar residues" evidence="2">
    <location>
        <begin position="3566"/>
        <end position="3580"/>
    </location>
</feature>
<feature type="compositionally biased region" description="Basic residues" evidence="2">
    <location>
        <begin position="4190"/>
        <end position="4201"/>
    </location>
</feature>
<feature type="compositionally biased region" description="Basic and acidic residues" evidence="2">
    <location>
        <begin position="2011"/>
        <end position="2023"/>
    </location>
</feature>
<feature type="region of interest" description="Disordered" evidence="2">
    <location>
        <begin position="593"/>
        <end position="631"/>
    </location>
</feature>
<feature type="compositionally biased region" description="Basic and acidic residues" evidence="2">
    <location>
        <begin position="2100"/>
        <end position="2113"/>
    </location>
</feature>
<dbReference type="InterPro" id="IPR053268">
    <property type="entry name" value="Woronin_anchor"/>
</dbReference>
<keyword evidence="1" id="KW-0175">Coiled coil</keyword>
<feature type="compositionally biased region" description="Basic and acidic residues" evidence="2">
    <location>
        <begin position="909"/>
        <end position="926"/>
    </location>
</feature>
<feature type="region of interest" description="Disordered" evidence="2">
    <location>
        <begin position="4549"/>
        <end position="5232"/>
    </location>
</feature>
<keyword evidence="4" id="KW-1185">Reference proteome</keyword>
<feature type="compositionally biased region" description="Basic and acidic residues" evidence="2">
    <location>
        <begin position="2599"/>
        <end position="2609"/>
    </location>
</feature>
<feature type="compositionally biased region" description="Basic and acidic residues" evidence="2">
    <location>
        <begin position="3671"/>
        <end position="3684"/>
    </location>
</feature>
<feature type="compositionally biased region" description="Basic and acidic residues" evidence="2">
    <location>
        <begin position="2170"/>
        <end position="2180"/>
    </location>
</feature>
<feature type="compositionally biased region" description="Basic residues" evidence="2">
    <location>
        <begin position="4370"/>
        <end position="4379"/>
    </location>
</feature>
<feature type="compositionally biased region" description="Low complexity" evidence="2">
    <location>
        <begin position="5413"/>
        <end position="5426"/>
    </location>
</feature>
<feature type="compositionally biased region" description="Basic and acidic residues" evidence="2">
    <location>
        <begin position="123"/>
        <end position="184"/>
    </location>
</feature>
<feature type="region of interest" description="Disordered" evidence="2">
    <location>
        <begin position="3082"/>
        <end position="3391"/>
    </location>
</feature>
<feature type="compositionally biased region" description="Basic residues" evidence="2">
    <location>
        <begin position="5361"/>
        <end position="5371"/>
    </location>
</feature>
<feature type="compositionally biased region" description="Basic and acidic residues" evidence="2">
    <location>
        <begin position="1620"/>
        <end position="1638"/>
    </location>
</feature>
<feature type="compositionally biased region" description="Acidic residues" evidence="2">
    <location>
        <begin position="927"/>
        <end position="944"/>
    </location>
</feature>
<feature type="compositionally biased region" description="Polar residues" evidence="2">
    <location>
        <begin position="1049"/>
        <end position="1063"/>
    </location>
</feature>
<feature type="compositionally biased region" description="Basic and acidic residues" evidence="2">
    <location>
        <begin position="696"/>
        <end position="715"/>
    </location>
</feature>
<feature type="region of interest" description="Disordered" evidence="2">
    <location>
        <begin position="3406"/>
        <end position="4525"/>
    </location>
</feature>
<feature type="compositionally biased region" description="Basic and acidic residues" evidence="2">
    <location>
        <begin position="2999"/>
        <end position="3017"/>
    </location>
</feature>
<feature type="compositionally biased region" description="Basic and acidic residues" evidence="2">
    <location>
        <begin position="4965"/>
        <end position="4985"/>
    </location>
</feature>
<feature type="region of interest" description="Disordered" evidence="2">
    <location>
        <begin position="659"/>
        <end position="733"/>
    </location>
</feature>
<feature type="compositionally biased region" description="Basic residues" evidence="2">
    <location>
        <begin position="5038"/>
        <end position="5051"/>
    </location>
</feature>
<evidence type="ECO:0000256" key="2">
    <source>
        <dbReference type="SAM" id="MobiDB-lite"/>
    </source>
</evidence>
<feature type="compositionally biased region" description="Polar residues" evidence="2">
    <location>
        <begin position="5500"/>
        <end position="5523"/>
    </location>
</feature>
<feature type="compositionally biased region" description="Basic and acidic residues" evidence="2">
    <location>
        <begin position="1285"/>
        <end position="1372"/>
    </location>
</feature>
<feature type="compositionally biased region" description="Low complexity" evidence="2">
    <location>
        <begin position="2722"/>
        <end position="2737"/>
    </location>
</feature>
<feature type="region of interest" description="Disordered" evidence="2">
    <location>
        <begin position="5457"/>
        <end position="5885"/>
    </location>
</feature>
<dbReference type="PANTHER" id="PTHR40641">
    <property type="entry name" value="INVOLUCRIN REPEAT PROTEIN (AFU_ORTHOLOGUE AFUA_2G08060)"/>
    <property type="match status" value="1"/>
</dbReference>
<feature type="compositionally biased region" description="Basic and acidic residues" evidence="2">
    <location>
        <begin position="5603"/>
        <end position="5626"/>
    </location>
</feature>
<reference evidence="3 4" key="1">
    <citation type="journal article" date="2023" name="G3 (Bethesda)">
        <title>A chromosome-level genome assembly of Zasmidium syzygii isolated from banana leaves.</title>
        <authorList>
            <person name="van Westerhoven A.C."/>
            <person name="Mehrabi R."/>
            <person name="Talebi R."/>
            <person name="Steentjes M.B.F."/>
            <person name="Corcolon B."/>
            <person name="Chong P.A."/>
            <person name="Kema G.H.J."/>
            <person name="Seidl M.F."/>
        </authorList>
    </citation>
    <scope>NUCLEOTIDE SEQUENCE [LARGE SCALE GENOMIC DNA]</scope>
    <source>
        <strain evidence="3 4">P124</strain>
    </source>
</reference>
<feature type="compositionally biased region" description="Basic and acidic residues" evidence="2">
    <location>
        <begin position="3979"/>
        <end position="3990"/>
    </location>
</feature>
<feature type="region of interest" description="Disordered" evidence="2">
    <location>
        <begin position="6045"/>
        <end position="6068"/>
    </location>
</feature>
<feature type="region of interest" description="Disordered" evidence="2">
    <location>
        <begin position="1684"/>
        <end position="2049"/>
    </location>
</feature>
<feature type="compositionally biased region" description="Low complexity" evidence="2">
    <location>
        <begin position="5082"/>
        <end position="5102"/>
    </location>
</feature>
<sequence>MWKAAFTGRSESGGGTGSTSGRPDKDEPRRKKSSHSHRAESVISSTSRRDDKERERRRREKAGSLYDNASSSSRYENGSSYTSGGVSQYATAPSSRVGEPRPLTESALRMLPDDEEEWEDDEKDARSEKRSRRRESGDEKRRKSTRSEKERSRSRSRERKDKKRESKSDKSRDKEKVRSRRDPELVSENSRAIPEMGSFQQFPGQFGPSNPQDVVMSGALPSPAPNSQFVGQEQYAAQPIPPGPNRADSWGAAAEYYLDEGQSVNHQPGVRPLTPNMLVNPDLDHLMAASAQANPVADTGNGSAADFFSGKVSPVPYETPQKPTKPGKQSSSGKQSSTSKPSKPSRTSSTGAAAAALAAAGIGAMASSSKHHHSSSQQQTSTSSSSKPTSRPTRHSSDGGVYYATPSSNGTYPPTLPSTNGYGPGAPSQTGTPGKRPTNNSNVPLYAGAAAAAGAAGYAAYEHNQHSQYNNQQSASYNMAAAGGYGGGGQGPPRSPQPGPGGYGYYPPHGSNGGMAQMPYHEHKGPMTRLKDGLLNLISTPEDTAKMEMYTEYIGVCKHCFDPRTSAWDAPRVHHYHKRSDSFEDLRRRRSYDKMRRRGSDESLRRQGSTRVDKENRYYASDSSRKKRESGGAGILGAGLAAAGAAGVANAMFSDRKDFDDTYSVKSGHRESSAVRRRSRSSSREQRRRSSYGVSRPEKDEYVTVRKKDGTIERRKVARKSRSSSRDRKSSGLFGAAATGAALGAAGMAASSRRRHSRSRSPSVLGGSDSRSRRKERRSPNRASYYNDPRRGDRPPESEGLFGGFFSPPKNKRRNSREHQKKRRGFFTFSNSSESSHDDLAFGEGFSSRTSLPLRRKSSTMSNRSGRAGRRISKNNSDDHLAATVAGIGATAAALAAAQKGHRISKRSSRPELGKRREPRYDTHDSTDDEWEDELPSDVDDDSSVDGGLAFGDYGGKRLSSRQSMESVGSQSSAGGPLSAWGWRWGNKEQKKRGRRTSSDRPSFPANGTGSFVAPGLSNAGSVSGVSFDPSRPINRPVYLDDSGRPLPSISSESTVTSGQQGPMQYVDPAPLSDAGSRHPSMPGAFDYEPPVIRPGPGPIQQPQPITPIPSSFTQSPPDINARPSQPRRANSSPTRGHFAQDAALIGAAALGTAGIIAGSSMMSGKKSREPSNVRFGLTEEQQRKDDRDQRNQQKIADEERRKSDRTRALKEEAERAAKESRQEEIRQAREDENRRRAEEKLREQREAEARAESQRQREQARIERERLEKEARDRKEAAAAAAAEVERLRLEREEYQRQADQRERERREREEAYARDQRRQADERERYAREQDAKDREVQRREQEDRDRYERERREQEDNNRYERGRRDNDGRQSSASKWAPVAVGAAAAATVGAAIASEKGRDRKRRDDSYYDEAHSDRQQDREYGTAEVKPKWEHDGEPIMDDDIFDPELFKRNQRDSSSREELENDPRYIEFARRAADKIAAERGRAYSPAGKDKYTTYADFFMPEELLNKTAEPGNKVRDVSPHADNEIAVWHAREEDIRSHFPQHPSDYGYGRSKHAPYGVPKLNVISPTPPPGTQSPTSARSSKGSKSSPLSKTQDADEDEVPEDPNRSQSSGKSERSRSISWGEDKTHFYDVDTPTPESHMDRDSYITSPDMRGQKERVAAGVAGAAAAGAALHDIIVEEPSGESHRYSEEEWRRDEENEKKTRSSRGRKKFDDDDDVEDIVPSPEPEPDRQGFYRQPFFDSVSDMGTGIFNIDSPGTEGAPPVQGFVEDNELDETPANEKVPHIPGGFDDDDDPVSAEVKKEQAAQASAGASKDAEEPAWEPPLSKKEKKKREKAAKRSDSIAESDPPTPLTETPASNGDPRDIAAGDDEYFPPLSKKHKKKKEKEAKKQGVGFADLVSQVQADKPEPEEPRRDEQSVDDWQPPLSKKEQKKREKEAKKQGVGFADLVSQVQSEQPQPEAARREEPVVDDWEPPLSKKEQKKRDKEAKQGVGFADLVSQVQSEETRPEESRREEPSVDDWELPLSKKEQKKRDKEAKKSGFADVADEILAAGGIAAAAAAATGIASAATDSTEESTGGSGSSKKKKKGKKAKLGEPLERDPRDLELTNDVPPAVPEAPSFTEEPSSMPGAWDDERRDSTDQSPVETSVDPFQYEVPDPETAAQERPDAKEVDSWTEWNEPSSSKKSKKDKKKAKRGSAAFDTFPEVSSPLRAEVPQDDFFGGAQPAEANKGTVVNGNAAHVNGTSSEKASPEAEYRDGKRSDDRSGRPSEYFDEDKRVSESPRRVSPDDVRSVTSTSEVGERRRSQHRESRRGSDYADEPAYAYETQSVAASEPADPYDREKKSKRRSRHGDDFDDTASVTSIRSRRDKEESPSSSKKESKGGLFGLFSRKSVDEKSSKDGSSLSRKSTRDEEDEKSRRRKHRSTSEYGDDDDDTRSVKSESRRKHRSHSEHGDEESRERRKRSSRTESYDEYDRDRASPARSEPASSSRHHHRRRTEDDDDTLSRKDSRESRGAVSESGHRHHHRRRTDEDYDSKDQSFLGNRVEDLPPLPASPVESDSAAALEAPVQREQGEGSPVFAESAPQASVNDGKVDLPKEGTRSTETSEPLLQTPAQSAPSLETPQRPTSQGRPMSSTAVPLRFPFGHAPPQTPASLKERAHSFSSPLATPGTAGPSPVSPASTSKQSRQGRPHSTEIRPLYLVERNRQTPEVDEALPSLPSSKPSSRASSIHGSDENYQSAAEDWSGAESPSRRRALTVDIGEAQRWKDEDDVLNSQETTPRASEFPQLPTGKQQVKQEPQFYTWEDLAREEQPKQQPQFYTWEDFAADEKMHEKEDQPQVDPEAAYRARVAEHEELPPLPRSRSVSPAKKQDHGHRSGFKSVAAAAMLGTAAVYAGHKLSERSPDRASSSDRERRRGSYEPVEKEGKPSYPLPAPLSPVAGEGKDTSRPELSRKASKKKKGKKGKKSQQQDDEPETPATPLSEAEATLAEPLERQDTDTFFDAEARAESGEMGPEPISEIVASAPAIHRTDTDTFWREEGKAEEGVSHPHLQDHKDAAIKPKENALDRFLHDEKDMEEGGVLPSAAAHSMPVYSTPSFSDDRSGQFDQGPGDDVVYSSSASHTMPVLPTPGEESTERFMEGESRMEDGGEPSAPVLGRSNESNQAPDDERPSTSYKIPGAKAEPAPLVIEPRSVVVDHEQPTTIEPTPQLTRKQSKKAKKKQKAAALFTGEPGQDDEESPVPEAVPEEKGIQPWEDSEGVDTPATAIATAPPIDWGTSDFGNVARQTSSSWHDAQSQAFADFMAKPESPETAQVDDSRNVEPEAATEEATAEFEPAISKKKAKKDKKKKPPTWSEFGGEDDAPTPPQEDDVGQDESRDGLLAGAAIGAAATAAAPAVFEAMDSKSKKKAKKDKKKKPPTWSEPDAEVEQAPEQQPFDEVQAEAGAERDVEPEQLEKFHEPHEDKKDETLPEEPAATSEPIVAPDQSEVEPSREINAPADAQATDDFAPILSRKQSKKDKKNKKKASLWSEPAEEADPAPPTDVPSEATWDDGAEKSQEPTGLDTNEATSSTDVVKDAQVDTESGEVAESPAPADDDDAFAPVSKKKSKKDKKKAKQTFDWTEPEEPKDEEAIATPAVDEATPAADVPEPQTADTSSAPAAVERTIEEQPEPARDIVDTTPATGEIAPVDESAAQSALEEFAPAVSKKQAKKDKKKKRQTFDFTEAEPESTPAPEPEVDLTSKPEEPSALAQEEKDSQPAEKVAEQSGDGSKDVALEPQQSEEPTGLVTAAAEIIQPEQTDAKSALEEFAPVSSKKSKKDKKKKRNTFDWTDPEPEPEVQASQEPQDEPSTAEQPVTSTRDEPAATESVEDQESTPAQKDDELLAPAAEKTEEAADDDFKPSLSRKQSKKDKKKKRNTLDWTEPEPQPDTSALQEPSTSTQPEPTTTETVDDQEAAPSLQDQDSEVPAPAVEKTEETADDDFKSSLSRKQSKKDKKKKRQSLAWEPEAETHQESTFVEGAEKPADRDVAETTSSQPEDVPLPLGADDGLLKTDQPDEAPNANGGQDLDNTFEAFKAQEAIQEPTADSEVQPAEEPQEESAWTTGSSKKSKKGKKGKKSASETPTPAEPGSSDLPAPDVSLPTPQSWDDMVAEEQEIPQSTEKDEVSTPAPEADTAEFSWAPSSKKKGKKGKKSRQPSLADTKMTDNEPSSETQSEARDLGTETEQPGGEEAVPESWAAVPGEVVAEPETTASAPIEGEDLEAVHANEDAQDNDATPAEQPEDDWWSFPSSSKKKKGKKSKSSSGIATPAEPEIQAFAEQSKAADASQEQTTSAAETLATKVEGTDDTTAPIDTQEEFTWAPSSKKKKGKKSKSSSGVTTPAEPETKSFEEQGVPPTDVVQEPPAAADEPALQTSAELVEPAVAESEAQEEFSWAPSSKKSKKGKKGKASSTQTPVAETADPLDDWTTPSRAVEHDETAPAPEKQFQEQPANADLAEEDEWALPTSSKKKKKGKKSASGLPTAIAELVDSEAPVDSTAAVVEADNHEAATESTTDAAKDEDAFSRPQDDTAMPDAWGPTDQEVSTRGAYHEANTDENPPANRTFDDIWAEEDITTAEDHDTVRDLMDDSRDNTEPFLASSKKGKKKKGKKGSIAEPKLSVEQPLPAEKEAESEPAPVTAEPLEIGENEKPDPIEAQRSEEPSNDTAISDTAQTPAENDEPDSNAAEFWMPQTSKKKGKKGKKGKQLSMSEEPSTPIDDTLEVGADPAVGDTAGTPSTSKEPDAQNLDAAVGQIAEDISSKEQDNVFDDWSAPSSGSKKKKSKNSKQTAFAAFDDPETSAANESKDFTADNATIAQPATTDEMAPEAPVSAVKEAEDPWELPIKGKKAKQVLSWGDETPIESPAEDPSLERAEAEQEPVAPEASWEIQEDTMREADKTDDKSATERADGDREQSLSYQENFKDVDVDRTRDESFSARDTAEPTTSWDTPDDWSQQVEEPKEIETAKTNEVDTPAVPESSKETQPEEDFGFSVKKSKKDKKKGKKSRSSTTDPWAETSEAPTPVEEPAVDEDHSSGLGKAAVAATAIAAAAAVAGAAKTEPEEDEWASFSTKKSKKAKKKDRKSGSSTPALQQQDGSAEPRSDVVDFAPEPPSQEDLEIAANTGLPEVRANEQHDLDRPAQQSMHEAEWAGSREPADVRSGVRDNADRSGTWDEATTTSTPHHPSQDIDFTATVAAGLADSGFNPDMVINDPVFHRRASPPGAVAEADPEEGFATTTRRRKKNRKSSDSPASPVEEPANPAEPVTADKLDADDFNSAISRSLQGTGFDPALLEQALASSNEASKDVAEPEEFSFATAKRKKGKKGKKAQREAEELPAGTDDTTQATNVPEESQRALTGDGDEQQAMILPPENNETAAENAPADHGSDSRGVDILTVGRDEMDMDEMDRAYKAYKKNKRKQKKLKAASMAAGASDNPDETATETEQSALVSEAEGLSRNTTMENVLGPSSSREAPQTETRNLPEDKPSIGTEVAVESAKSPTSPQSTVQSAFPGLERVKRRAPPKPEPKEEAPSDRTPSPPRADPAFGTAGMAAVVAAAARDRQARKESKKAEKARETPRDEPSWSFAALNDQNKQEPESPVVGSREHQPIRDSGYQETARSTERSSREIPQILSTSSSRDSLRERRSLEPLQIPMSPQGQWDLKVPKKRSKENEDRREEARSRTPSAETPLKPTSKDRASYLFQSPPEGLAGTNGKSPQPIDAAVSQPPTDNSEYFRTRSRPRESPDHPSSNTEITRDRSAFSPSSGPLSPRQALDSIPEEHHVGKRNHAVNDVGGPDHIKAIKRAETPQDIRIREQAISPSMRPHVTIPSGSMRSTSNPLSTDELINRLSWPSVDENDDTVNLSRSLGHRHSKPALPDPRSPSVMSNRSNASGAHFKSPQELRSYSRNSNQSHASSTHSLRRVSLSGDLRAASRRGDAGSSVSGARASPITIPFEPPPTPPLNDDDVVDGSASRAVDMNDDVFVSIHNIYHLLQSSDADIPQQGYGDAQGSQVSPTRPPSVRKRQSMHINDLESRLDQLAAENRALQEARSYAEQTNDAARDVNGQALQEAIMQRDLQIQEKDAEINKIKAMLQPLQEEIARLSEMNSGLTEANRNLVDDTNGRYATLQREHHEAHEKWQSASRDLDTMRSEHGRITSGMKDIVEAEIATALADKNAEILRLREQLDIAAEQIRALQVQIQSSKTSDFLIQRDEDYFDGSCQKLCQHVQQWVLRFSKLSDNRVCRLSTELNDDKIEARLDNAVLDGSDVDKLLGDRVRRRDVFMSVVMTMVWEYVFTRYLFGMDREQRQKLKALEKLLAEVGPPRAVAHWRATTLTLLSKRPSFESQCALDTEAVAHEVFGILCKLLPPPSQSEQQLLASLTKVIRIAVDLSVEMRTQRAEYIMLPPLQPEYDMNGDLVRKVHFNASLMNERSGFFSSNEELAAEHAVVKIVLFPLVVKKGDEVGEGEEEIVVCPAQVLVHSDGRQGKKVVRVMSGAMEIDDPIRSRQSRHSLMSEAPGSVQF</sequence>
<feature type="region of interest" description="Disordered" evidence="2">
    <location>
        <begin position="5255"/>
        <end position="5326"/>
    </location>
</feature>
<feature type="compositionally biased region" description="Polar residues" evidence="2">
    <location>
        <begin position="5874"/>
        <end position="5885"/>
    </location>
</feature>
<feature type="compositionally biased region" description="Basic and acidic residues" evidence="2">
    <location>
        <begin position="593"/>
        <end position="617"/>
    </location>
</feature>
<feature type="compositionally biased region" description="Low complexity" evidence="2">
    <location>
        <begin position="1381"/>
        <end position="1399"/>
    </location>
</feature>
<feature type="compositionally biased region" description="Basic residues" evidence="2">
    <location>
        <begin position="4114"/>
        <end position="4124"/>
    </location>
</feature>
<feature type="compositionally biased region" description="Basic and acidic residues" evidence="2">
    <location>
        <begin position="2458"/>
        <end position="2487"/>
    </location>
</feature>
<dbReference type="EMBL" id="JAXOVC010000008">
    <property type="protein sequence ID" value="KAK4498243.1"/>
    <property type="molecule type" value="Genomic_DNA"/>
</dbReference>
<feature type="compositionally biased region" description="Basic and acidic residues" evidence="2">
    <location>
        <begin position="3896"/>
        <end position="3907"/>
    </location>
</feature>
<feature type="compositionally biased region" description="Polar residues" evidence="2">
    <location>
        <begin position="2610"/>
        <end position="2645"/>
    </location>
</feature>
<dbReference type="Proteomes" id="UP001305779">
    <property type="component" value="Unassembled WGS sequence"/>
</dbReference>
<feature type="compositionally biased region" description="Low complexity" evidence="2">
    <location>
        <begin position="70"/>
        <end position="83"/>
    </location>
</feature>
<feature type="compositionally biased region" description="Polar residues" evidence="2">
    <location>
        <begin position="5946"/>
        <end position="5963"/>
    </location>
</feature>
<feature type="compositionally biased region" description="Basic and acidic residues" evidence="2">
    <location>
        <begin position="1934"/>
        <end position="1947"/>
    </location>
</feature>
<feature type="compositionally biased region" description="Low complexity" evidence="2">
    <location>
        <begin position="319"/>
        <end position="368"/>
    </location>
</feature>
<feature type="coiled-coil region" evidence="1">
    <location>
        <begin position="6217"/>
        <end position="6244"/>
    </location>
</feature>
<feature type="region of interest" description="Disordered" evidence="2">
    <location>
        <begin position="898"/>
        <end position="1139"/>
    </location>
</feature>
<feature type="compositionally biased region" description="Polar residues" evidence="2">
    <location>
        <begin position="4709"/>
        <end position="4721"/>
    </location>
</feature>
<feature type="compositionally biased region" description="Basic and acidic residues" evidence="2">
    <location>
        <begin position="5778"/>
        <end position="5791"/>
    </location>
</feature>
<feature type="compositionally biased region" description="Basic and acidic residues" evidence="2">
    <location>
        <begin position="4026"/>
        <end position="4036"/>
    </location>
</feature>
<feature type="region of interest" description="Disordered" evidence="2">
    <location>
        <begin position="5343"/>
        <end position="5436"/>
    </location>
</feature>
<feature type="compositionally biased region" description="Polar residues" evidence="2">
    <location>
        <begin position="5218"/>
        <end position="5227"/>
    </location>
</feature>
<feature type="region of interest" description="Disordered" evidence="2">
    <location>
        <begin position="2903"/>
        <end position="3067"/>
    </location>
</feature>
<feature type="compositionally biased region" description="Basic residues" evidence="2">
    <location>
        <begin position="3996"/>
        <end position="4007"/>
    </location>
</feature>
<feature type="compositionally biased region" description="Basic and acidic residues" evidence="2">
    <location>
        <begin position="2032"/>
        <end position="2048"/>
    </location>
</feature>
<feature type="compositionally biased region" description="Low complexity" evidence="2">
    <location>
        <begin position="3941"/>
        <end position="3955"/>
    </location>
</feature>
<feature type="compositionally biased region" description="Basic and acidic residues" evidence="2">
    <location>
        <begin position="3452"/>
        <end position="3476"/>
    </location>
</feature>
<feature type="compositionally biased region" description="Basic and acidic residues" evidence="2">
    <location>
        <begin position="3747"/>
        <end position="3782"/>
    </location>
</feature>
<feature type="compositionally biased region" description="Basic and acidic residues" evidence="2">
    <location>
        <begin position="5840"/>
        <end position="5860"/>
    </location>
</feature>
<feature type="compositionally biased region" description="Basic and acidic residues" evidence="2">
    <location>
        <begin position="2373"/>
        <end position="2389"/>
    </location>
</feature>
<feature type="region of interest" description="Disordered" evidence="2">
    <location>
        <begin position="1544"/>
        <end position="1656"/>
    </location>
</feature>
<feature type="compositionally biased region" description="Basic residues" evidence="2">
    <location>
        <begin position="2192"/>
        <end position="2203"/>
    </location>
</feature>
<feature type="compositionally biased region" description="Pro residues" evidence="2">
    <location>
        <begin position="1092"/>
        <end position="1108"/>
    </location>
</feature>
<feature type="compositionally biased region" description="Polar residues" evidence="2">
    <location>
        <begin position="5384"/>
        <end position="5394"/>
    </location>
</feature>